<accession>A0A9N7RRN3</accession>
<feature type="transmembrane region" description="Helical" evidence="7">
    <location>
        <begin position="72"/>
        <end position="90"/>
    </location>
</feature>
<comment type="caution">
    <text evidence="9">The sequence shown here is derived from an EMBL/GenBank/DDBJ whole genome shotgun (WGS) entry which is preliminary data.</text>
</comment>
<dbReference type="InterPro" id="IPR026961">
    <property type="entry name" value="PGG_dom"/>
</dbReference>
<evidence type="ECO:0000256" key="2">
    <source>
        <dbReference type="ARBA" id="ARBA00022692"/>
    </source>
</evidence>
<evidence type="ECO:0000256" key="1">
    <source>
        <dbReference type="ARBA" id="ARBA00004141"/>
    </source>
</evidence>
<keyword evidence="5" id="KW-0040">ANK repeat</keyword>
<dbReference type="OrthoDB" id="902644at2759"/>
<protein>
    <recommendedName>
        <fullName evidence="8">PGG domain-containing protein</fullName>
    </recommendedName>
</protein>
<evidence type="ECO:0000259" key="8">
    <source>
        <dbReference type="Pfam" id="PF13962"/>
    </source>
</evidence>
<feature type="transmembrane region" description="Helical" evidence="7">
    <location>
        <begin position="134"/>
        <end position="154"/>
    </location>
</feature>
<keyword evidence="4 7" id="KW-1133">Transmembrane helix</keyword>
<evidence type="ECO:0000256" key="3">
    <source>
        <dbReference type="ARBA" id="ARBA00022737"/>
    </source>
</evidence>
<feature type="transmembrane region" description="Helical" evidence="7">
    <location>
        <begin position="204"/>
        <end position="225"/>
    </location>
</feature>
<evidence type="ECO:0000256" key="4">
    <source>
        <dbReference type="ARBA" id="ARBA00022989"/>
    </source>
</evidence>
<evidence type="ECO:0000256" key="5">
    <source>
        <dbReference type="ARBA" id="ARBA00023043"/>
    </source>
</evidence>
<evidence type="ECO:0000256" key="6">
    <source>
        <dbReference type="ARBA" id="ARBA00023136"/>
    </source>
</evidence>
<evidence type="ECO:0000313" key="10">
    <source>
        <dbReference type="Proteomes" id="UP001153555"/>
    </source>
</evidence>
<gene>
    <name evidence="9" type="ORF">SHERM_07789</name>
</gene>
<proteinExistence type="predicted"/>
<feature type="transmembrane region" description="Helical" evidence="7">
    <location>
        <begin position="166"/>
        <end position="192"/>
    </location>
</feature>
<organism evidence="9 10">
    <name type="scientific">Striga hermonthica</name>
    <name type="common">Purple witchweed</name>
    <name type="synonym">Buchnera hermonthica</name>
    <dbReference type="NCBI Taxonomy" id="68872"/>
    <lineage>
        <taxon>Eukaryota</taxon>
        <taxon>Viridiplantae</taxon>
        <taxon>Streptophyta</taxon>
        <taxon>Embryophyta</taxon>
        <taxon>Tracheophyta</taxon>
        <taxon>Spermatophyta</taxon>
        <taxon>Magnoliopsida</taxon>
        <taxon>eudicotyledons</taxon>
        <taxon>Gunneridae</taxon>
        <taxon>Pentapetalae</taxon>
        <taxon>asterids</taxon>
        <taxon>lamiids</taxon>
        <taxon>Lamiales</taxon>
        <taxon>Orobanchaceae</taxon>
        <taxon>Buchnereae</taxon>
        <taxon>Striga</taxon>
    </lineage>
</organism>
<name>A0A9N7RRN3_STRHE</name>
<keyword evidence="2 7" id="KW-0812">Transmembrane</keyword>
<keyword evidence="10" id="KW-1185">Reference proteome</keyword>
<comment type="subcellular location">
    <subcellularLocation>
        <location evidence="1">Membrane</location>
        <topology evidence="1">Multi-pass membrane protein</topology>
    </subcellularLocation>
</comment>
<dbReference type="GO" id="GO:0005886">
    <property type="term" value="C:plasma membrane"/>
    <property type="evidence" value="ECO:0007669"/>
    <property type="project" value="TreeGrafter"/>
</dbReference>
<dbReference type="Pfam" id="PF13962">
    <property type="entry name" value="PGG"/>
    <property type="match status" value="1"/>
</dbReference>
<keyword evidence="6 7" id="KW-0472">Membrane</keyword>
<feature type="domain" description="PGG" evidence="8">
    <location>
        <begin position="65"/>
        <end position="191"/>
    </location>
</feature>
<evidence type="ECO:0000256" key="7">
    <source>
        <dbReference type="SAM" id="Phobius"/>
    </source>
</evidence>
<dbReference type="AlphaFoldDB" id="A0A9N7RRN3"/>
<dbReference type="PANTHER" id="PTHR24186">
    <property type="entry name" value="PROTEIN PHOSPHATASE 1 REGULATORY SUBUNIT"/>
    <property type="match status" value="1"/>
</dbReference>
<reference evidence="9" key="1">
    <citation type="submission" date="2019-12" db="EMBL/GenBank/DDBJ databases">
        <authorList>
            <person name="Scholes J."/>
        </authorList>
    </citation>
    <scope>NUCLEOTIDE SEQUENCE</scope>
</reference>
<dbReference type="Proteomes" id="UP001153555">
    <property type="component" value="Unassembled WGS sequence"/>
</dbReference>
<evidence type="ECO:0000313" key="9">
    <source>
        <dbReference type="EMBL" id="CAA0841914.1"/>
    </source>
</evidence>
<dbReference type="PANTHER" id="PTHR24186:SF37">
    <property type="entry name" value="PGG DOMAIN-CONTAINING PROTEIN"/>
    <property type="match status" value="1"/>
</dbReference>
<sequence length="249" mass="27760">MFTFVYIQTIKFLTSVSGLDANTANLGQMTPDDILNRTQRSPRDSEIHKYLKMNKLGRQEDSHDKWLKQTKSSLMVVAILIATIAFQIMANPPSGVWQDHEDPTELQSPAPNAGPRMWAGESIFAWNYTDIYEIFSVVNTLGFFVSLSIILLLVSELPFGSKKLLMWLLIGMTWFAIISISVVYVFALFAVTPGRSLLSSSGNVAVWCMIGWAGLIVLIVISHGIRLMLKAWRKISGLFSRGPTATTLV</sequence>
<keyword evidence="3" id="KW-0677">Repeat</keyword>
<dbReference type="EMBL" id="CACSLK010034598">
    <property type="protein sequence ID" value="CAA0841914.1"/>
    <property type="molecule type" value="Genomic_DNA"/>
</dbReference>